<dbReference type="Pfam" id="PF02817">
    <property type="entry name" value="E3_binding"/>
    <property type="match status" value="1"/>
</dbReference>
<comment type="catalytic activity">
    <reaction evidence="10 11">
        <text>N(6)-[(R)-dihydrolipoyl]-L-lysyl-[protein] + succinyl-CoA = N(6)-[(R)-S(8)-succinyldihydrolipoyl]-L-lysyl-[protein] + CoA</text>
        <dbReference type="Rhea" id="RHEA:15213"/>
        <dbReference type="Rhea" id="RHEA-COMP:10475"/>
        <dbReference type="Rhea" id="RHEA-COMP:20092"/>
        <dbReference type="ChEBI" id="CHEBI:57287"/>
        <dbReference type="ChEBI" id="CHEBI:57292"/>
        <dbReference type="ChEBI" id="CHEBI:83100"/>
        <dbReference type="ChEBI" id="CHEBI:83120"/>
        <dbReference type="EC" id="2.3.1.61"/>
    </reaction>
</comment>
<feature type="region of interest" description="Disordered" evidence="12">
    <location>
        <begin position="83"/>
        <end position="106"/>
    </location>
</feature>
<evidence type="ECO:0000256" key="7">
    <source>
        <dbReference type="ARBA" id="ARBA00022679"/>
    </source>
</evidence>
<dbReference type="InterPro" id="IPR003016">
    <property type="entry name" value="2-oxoA_DH_lipoyl-BS"/>
</dbReference>
<dbReference type="EMBL" id="CP002630">
    <property type="protein sequence ID" value="AEB12587.1"/>
    <property type="molecule type" value="Genomic_DNA"/>
</dbReference>
<dbReference type="PROSITE" id="PS51826">
    <property type="entry name" value="PSBD"/>
    <property type="match status" value="1"/>
</dbReference>
<dbReference type="HOGENOM" id="CLU_016733_0_0_0"/>
<evidence type="ECO:0000256" key="8">
    <source>
        <dbReference type="ARBA" id="ARBA00022823"/>
    </source>
</evidence>
<comment type="similarity">
    <text evidence="3 11">Belongs to the 2-oxoacid dehydrogenase family.</text>
</comment>
<dbReference type="GO" id="GO:0033512">
    <property type="term" value="P:L-lysine catabolic process to acetyl-CoA via saccharopine"/>
    <property type="evidence" value="ECO:0007669"/>
    <property type="project" value="UniProtKB-UniRule"/>
</dbReference>
<protein>
    <recommendedName>
        <fullName evidence="5 11">Dihydrolipoyllysine-residue succinyltransferase component of 2-oxoglutarate dehydrogenase complex</fullName>
        <ecNumber evidence="4 11">2.3.1.61</ecNumber>
    </recommendedName>
    <alternativeName>
        <fullName evidence="11">2-oxoglutarate dehydrogenase complex component E2</fullName>
    </alternativeName>
</protein>
<evidence type="ECO:0000256" key="10">
    <source>
        <dbReference type="ARBA" id="ARBA00052761"/>
    </source>
</evidence>
<comment type="cofactor">
    <cofactor evidence="11">
        <name>(R)-lipoate</name>
        <dbReference type="ChEBI" id="CHEBI:83088"/>
    </cofactor>
    <text evidence="11">Binds 1 lipoyl cofactor covalently.</text>
</comment>
<dbReference type="InterPro" id="IPR023213">
    <property type="entry name" value="CAT-like_dom_sf"/>
</dbReference>
<dbReference type="InterPro" id="IPR000089">
    <property type="entry name" value="Biotin_lipoyl"/>
</dbReference>
<evidence type="ECO:0000259" key="13">
    <source>
        <dbReference type="PROSITE" id="PS50968"/>
    </source>
</evidence>
<dbReference type="Gene3D" id="4.10.320.10">
    <property type="entry name" value="E3-binding domain"/>
    <property type="match status" value="1"/>
</dbReference>
<evidence type="ECO:0000256" key="12">
    <source>
        <dbReference type="SAM" id="MobiDB-lite"/>
    </source>
</evidence>
<dbReference type="GO" id="GO:0006099">
    <property type="term" value="P:tricarboxylic acid cycle"/>
    <property type="evidence" value="ECO:0007669"/>
    <property type="project" value="UniProtKB-UniRule"/>
</dbReference>
<sequence>MAIEIRVPEAGESIVEVEVGEWLKAEGERVEKDEPIVELVTDKATMELPAPAAGVLGKVLKPSGALVKVGEVIAYLETEGAAAAPKAPVQEPAAAQPQPEAAREEVPVAPAARRLMAEHGLSPRDVKGSGPGGRILKEDVLRAIEAKKARPSAPEPAPAPAPTPQPAPAPRQAPPPPPAPAAPAGYDAPWRYEEAVPMSPLRRRIAQRLVEAQQTMAMLTTFNEADMSAVLALRRELGERFKEKYGVKLGIMSFFVKAVIQALKEIPELNAEIRDNHIIYKRYYDIGIAIGVGEALVVPVLRDADRMSFADIERAIADFAERARAKKLRPEELQGGTFSITNGGVFGSLNSTPIINPPQVGILGMHAIQERPVGRNGEIVLRPMMNLALSYDHRIVDGREAVTFLRRVKECIENPARLLIEV</sequence>
<dbReference type="SUPFAM" id="SSF47005">
    <property type="entry name" value="Peripheral subunit-binding domain of 2-oxo acid dehydrogenase complex"/>
    <property type="match status" value="1"/>
</dbReference>
<dbReference type="SUPFAM" id="SSF52777">
    <property type="entry name" value="CoA-dependent acyltransferases"/>
    <property type="match status" value="1"/>
</dbReference>
<evidence type="ECO:0000256" key="6">
    <source>
        <dbReference type="ARBA" id="ARBA00022532"/>
    </source>
</evidence>
<dbReference type="InterPro" id="IPR001078">
    <property type="entry name" value="2-oxoacid_DH_actylTfrase"/>
</dbReference>
<dbReference type="InterPro" id="IPR011053">
    <property type="entry name" value="Single_hybrid_motif"/>
</dbReference>
<dbReference type="PROSITE" id="PS00189">
    <property type="entry name" value="LIPOYL"/>
    <property type="match status" value="1"/>
</dbReference>
<keyword evidence="9 11" id="KW-0012">Acyltransferase</keyword>
<accession>F2NR09</accession>
<dbReference type="PANTHER" id="PTHR43416">
    <property type="entry name" value="DIHYDROLIPOYLLYSINE-RESIDUE SUCCINYLTRANSFERASE COMPONENT OF 2-OXOGLUTARATE DEHYDROGENASE COMPLEX, MITOCHONDRIAL-RELATED"/>
    <property type="match status" value="1"/>
</dbReference>
<evidence type="ECO:0000256" key="9">
    <source>
        <dbReference type="ARBA" id="ARBA00023315"/>
    </source>
</evidence>
<evidence type="ECO:0000256" key="5">
    <source>
        <dbReference type="ARBA" id="ARBA00019511"/>
    </source>
</evidence>
<organism evidence="15 16">
    <name type="scientific">Marinithermus hydrothermalis (strain DSM 14884 / JCM 11576 / T1)</name>
    <dbReference type="NCBI Taxonomy" id="869210"/>
    <lineage>
        <taxon>Bacteria</taxon>
        <taxon>Thermotogati</taxon>
        <taxon>Deinococcota</taxon>
        <taxon>Deinococci</taxon>
        <taxon>Thermales</taxon>
        <taxon>Thermaceae</taxon>
        <taxon>Marinithermus</taxon>
    </lineage>
</organism>
<dbReference type="Gene3D" id="3.30.559.10">
    <property type="entry name" value="Chloramphenicol acetyltransferase-like domain"/>
    <property type="match status" value="1"/>
</dbReference>
<dbReference type="GO" id="GO:0005829">
    <property type="term" value="C:cytosol"/>
    <property type="evidence" value="ECO:0007669"/>
    <property type="project" value="TreeGrafter"/>
</dbReference>
<dbReference type="PANTHER" id="PTHR43416:SF5">
    <property type="entry name" value="DIHYDROLIPOYLLYSINE-RESIDUE SUCCINYLTRANSFERASE COMPONENT OF 2-OXOGLUTARATE DEHYDROGENASE COMPLEX, MITOCHONDRIAL"/>
    <property type="match status" value="1"/>
</dbReference>
<dbReference type="InterPro" id="IPR004167">
    <property type="entry name" value="PSBD"/>
</dbReference>
<dbReference type="OrthoDB" id="9805770at2"/>
<dbReference type="InterPro" id="IPR036625">
    <property type="entry name" value="E3-bd_dom_sf"/>
</dbReference>
<dbReference type="NCBIfam" id="TIGR01347">
    <property type="entry name" value="sucB"/>
    <property type="match status" value="1"/>
</dbReference>
<dbReference type="GO" id="GO:0045252">
    <property type="term" value="C:oxoglutarate dehydrogenase complex"/>
    <property type="evidence" value="ECO:0007669"/>
    <property type="project" value="UniProtKB-UniRule"/>
</dbReference>
<dbReference type="NCBIfam" id="NF004309">
    <property type="entry name" value="PRK05704.1"/>
    <property type="match status" value="1"/>
</dbReference>
<dbReference type="Proteomes" id="UP000007030">
    <property type="component" value="Chromosome"/>
</dbReference>
<dbReference type="FunFam" id="3.30.559.10:FF:000007">
    <property type="entry name" value="Dihydrolipoamide acetyltransferase component of pyruvate dehydrogenase complex"/>
    <property type="match status" value="1"/>
</dbReference>
<feature type="domain" description="Lipoyl-binding" evidence="13">
    <location>
        <begin position="2"/>
        <end position="77"/>
    </location>
</feature>
<keyword evidence="7 11" id="KW-0808">Transferase</keyword>
<dbReference type="InterPro" id="IPR006255">
    <property type="entry name" value="SucB"/>
</dbReference>
<dbReference type="GO" id="GO:0004149">
    <property type="term" value="F:dihydrolipoyllysine-residue succinyltransferase activity"/>
    <property type="evidence" value="ECO:0007669"/>
    <property type="project" value="UniProtKB-UniRule"/>
</dbReference>
<evidence type="ECO:0000256" key="1">
    <source>
        <dbReference type="ARBA" id="ARBA00004052"/>
    </source>
</evidence>
<dbReference type="PROSITE" id="PS50968">
    <property type="entry name" value="BIOTINYL_LIPOYL"/>
    <property type="match status" value="1"/>
</dbReference>
<feature type="compositionally biased region" description="Low complexity" evidence="12">
    <location>
        <begin position="83"/>
        <end position="100"/>
    </location>
</feature>
<evidence type="ECO:0000313" key="16">
    <source>
        <dbReference type="Proteomes" id="UP000007030"/>
    </source>
</evidence>
<dbReference type="EC" id="2.3.1.61" evidence="4 11"/>
<dbReference type="AlphaFoldDB" id="F2NR09"/>
<dbReference type="Gene3D" id="2.40.50.100">
    <property type="match status" value="1"/>
</dbReference>
<dbReference type="KEGG" id="mhd:Marky_1856"/>
<comment type="pathway">
    <text evidence="2 11">Amino-acid degradation; L-lysine degradation via saccharopine pathway; glutaryl-CoA from L-lysine: step 6/6.</text>
</comment>
<dbReference type="RefSeq" id="WP_013704633.1">
    <property type="nucleotide sequence ID" value="NC_015387.1"/>
</dbReference>
<dbReference type="SUPFAM" id="SSF51230">
    <property type="entry name" value="Single hybrid motif"/>
    <property type="match status" value="1"/>
</dbReference>
<dbReference type="eggNOG" id="COG0508">
    <property type="taxonomic scope" value="Bacteria"/>
</dbReference>
<proteinExistence type="inferred from homology"/>
<keyword evidence="6 11" id="KW-0816">Tricarboxylic acid cycle</keyword>
<feature type="compositionally biased region" description="Pro residues" evidence="12">
    <location>
        <begin position="153"/>
        <end position="181"/>
    </location>
</feature>
<evidence type="ECO:0000256" key="4">
    <source>
        <dbReference type="ARBA" id="ARBA00012945"/>
    </source>
</evidence>
<keyword evidence="16" id="KW-1185">Reference proteome</keyword>
<comment type="function">
    <text evidence="1 11">E2 component of the 2-oxoglutarate dehydrogenase (OGDH) complex which catalyzes the second step in the conversion of 2-oxoglutarate to succinyl-CoA and CO(2).</text>
</comment>
<reference evidence="15 16" key="1">
    <citation type="journal article" date="2012" name="Stand. Genomic Sci.">
        <title>Complete genome sequence of the aerobic, heterotroph Marinithermus hydrothermalis type strain (T1(T)) from a deep-sea hydrothermal vent chimney.</title>
        <authorList>
            <person name="Copeland A."/>
            <person name="Gu W."/>
            <person name="Yasawong M."/>
            <person name="Lapidus A."/>
            <person name="Lucas S."/>
            <person name="Deshpande S."/>
            <person name="Pagani I."/>
            <person name="Tapia R."/>
            <person name="Cheng J.F."/>
            <person name="Goodwin L.A."/>
            <person name="Pitluck S."/>
            <person name="Liolios K."/>
            <person name="Ivanova N."/>
            <person name="Mavromatis K."/>
            <person name="Mikhailova N."/>
            <person name="Pati A."/>
            <person name="Chen A."/>
            <person name="Palaniappan K."/>
            <person name="Land M."/>
            <person name="Pan C."/>
            <person name="Brambilla E.M."/>
            <person name="Rohde M."/>
            <person name="Tindall B.J."/>
            <person name="Sikorski J."/>
            <person name="Goker M."/>
            <person name="Detter J.C."/>
            <person name="Bristow J."/>
            <person name="Eisen J.A."/>
            <person name="Markowitz V."/>
            <person name="Hugenholtz P."/>
            <person name="Kyrpides N.C."/>
            <person name="Klenk H.P."/>
            <person name="Woyke T."/>
        </authorList>
    </citation>
    <scope>NUCLEOTIDE SEQUENCE [LARGE SCALE GENOMIC DNA]</scope>
    <source>
        <strain evidence="16">DSM 14884 / JCM 11576 / T1</strain>
    </source>
</reference>
<evidence type="ECO:0000259" key="14">
    <source>
        <dbReference type="PROSITE" id="PS51826"/>
    </source>
</evidence>
<dbReference type="UniPathway" id="UPA00868">
    <property type="reaction ID" value="UER00840"/>
</dbReference>
<dbReference type="Pfam" id="PF00364">
    <property type="entry name" value="Biotin_lipoyl"/>
    <property type="match status" value="1"/>
</dbReference>
<feature type="region of interest" description="Disordered" evidence="12">
    <location>
        <begin position="147"/>
        <end position="186"/>
    </location>
</feature>
<dbReference type="STRING" id="869210.Marky_1856"/>
<feature type="domain" description="Peripheral subunit-binding (PSBD)" evidence="14">
    <location>
        <begin position="107"/>
        <end position="144"/>
    </location>
</feature>
<evidence type="ECO:0000256" key="11">
    <source>
        <dbReference type="RuleBase" id="RU361138"/>
    </source>
</evidence>
<evidence type="ECO:0000256" key="3">
    <source>
        <dbReference type="ARBA" id="ARBA00007317"/>
    </source>
</evidence>
<keyword evidence="8 11" id="KW-0450">Lipoyl</keyword>
<evidence type="ECO:0000313" key="15">
    <source>
        <dbReference type="EMBL" id="AEB12587.1"/>
    </source>
</evidence>
<dbReference type="Pfam" id="PF00198">
    <property type="entry name" value="2-oxoacid_dh"/>
    <property type="match status" value="1"/>
</dbReference>
<gene>
    <name evidence="15" type="ordered locus">Marky_1856</name>
</gene>
<evidence type="ECO:0000256" key="2">
    <source>
        <dbReference type="ARBA" id="ARBA00005145"/>
    </source>
</evidence>
<dbReference type="CDD" id="cd06849">
    <property type="entry name" value="lipoyl_domain"/>
    <property type="match status" value="1"/>
</dbReference>
<dbReference type="InterPro" id="IPR050537">
    <property type="entry name" value="2-oxoacid_dehydrogenase"/>
</dbReference>
<name>F2NR09_MARHT</name>